<feature type="domain" description="PDZ" evidence="2">
    <location>
        <begin position="17"/>
        <end position="69"/>
    </location>
</feature>
<organism evidence="3">
    <name type="scientific">freshwater metagenome</name>
    <dbReference type="NCBI Taxonomy" id="449393"/>
    <lineage>
        <taxon>unclassified sequences</taxon>
        <taxon>metagenomes</taxon>
        <taxon>ecological metagenomes</taxon>
    </lineage>
</organism>
<evidence type="ECO:0000259" key="2">
    <source>
        <dbReference type="PROSITE" id="PS50106"/>
    </source>
</evidence>
<dbReference type="PROSITE" id="PS50106">
    <property type="entry name" value="PDZ"/>
    <property type="match status" value="1"/>
</dbReference>
<evidence type="ECO:0000313" key="3">
    <source>
        <dbReference type="EMBL" id="CAB4752942.1"/>
    </source>
</evidence>
<evidence type="ECO:0000256" key="1">
    <source>
        <dbReference type="SAM" id="MobiDB-lite"/>
    </source>
</evidence>
<dbReference type="Pfam" id="PF13180">
    <property type="entry name" value="PDZ_2"/>
    <property type="match status" value="1"/>
</dbReference>
<gene>
    <name evidence="3" type="ORF">UFOPK2842_00477</name>
</gene>
<dbReference type="InterPro" id="IPR036034">
    <property type="entry name" value="PDZ_sf"/>
</dbReference>
<dbReference type="SUPFAM" id="SSF50156">
    <property type="entry name" value="PDZ domain-like"/>
    <property type="match status" value="1"/>
</dbReference>
<sequence length="83" mass="8483">MNFAGPGAKVTESDGAILPGGPAQKAGLKSGDVIIEFAGKAINTPDELIVAIRAKSIGDRVEIKFKRGSSTRSTTITLAAGKN</sequence>
<proteinExistence type="predicted"/>
<dbReference type="Gene3D" id="2.30.42.10">
    <property type="match status" value="1"/>
</dbReference>
<reference evidence="3" key="1">
    <citation type="submission" date="2020-05" db="EMBL/GenBank/DDBJ databases">
        <authorList>
            <person name="Chiriac C."/>
            <person name="Salcher M."/>
            <person name="Ghai R."/>
            <person name="Kavagutti S V."/>
        </authorList>
    </citation>
    <scope>NUCLEOTIDE SEQUENCE</scope>
</reference>
<dbReference type="InterPro" id="IPR001478">
    <property type="entry name" value="PDZ"/>
</dbReference>
<accession>A0A6J6TZG8</accession>
<protein>
    <submittedName>
        <fullName evidence="3">Unannotated protein</fullName>
    </submittedName>
</protein>
<feature type="region of interest" description="Disordered" evidence="1">
    <location>
        <begin position="1"/>
        <end position="22"/>
    </location>
</feature>
<dbReference type="EMBL" id="CAEZZI010000033">
    <property type="protein sequence ID" value="CAB4752942.1"/>
    <property type="molecule type" value="Genomic_DNA"/>
</dbReference>
<dbReference type="SMART" id="SM00228">
    <property type="entry name" value="PDZ"/>
    <property type="match status" value="1"/>
</dbReference>
<name>A0A6J6TZG8_9ZZZZ</name>
<dbReference type="AlphaFoldDB" id="A0A6J6TZG8"/>